<dbReference type="EMBL" id="FWWT01000013">
    <property type="protein sequence ID" value="SMB86085.1"/>
    <property type="molecule type" value="Genomic_DNA"/>
</dbReference>
<comment type="similarity">
    <text evidence="1">Belongs to the sigma-70 factor family. ECF subfamily.</text>
</comment>
<dbReference type="GO" id="GO:0003677">
    <property type="term" value="F:DNA binding"/>
    <property type="evidence" value="ECO:0007669"/>
    <property type="project" value="InterPro"/>
</dbReference>
<gene>
    <name evidence="7" type="ORF">SAMN00017405_1115</name>
</gene>
<dbReference type="InterPro" id="IPR013325">
    <property type="entry name" value="RNA_pol_sigma_r2"/>
</dbReference>
<accession>A0A1W1UY89</accession>
<dbReference type="InterPro" id="IPR036388">
    <property type="entry name" value="WH-like_DNA-bd_sf"/>
</dbReference>
<dbReference type="OrthoDB" id="9782703at2"/>
<keyword evidence="2" id="KW-0805">Transcription regulation</keyword>
<organism evidence="7 8">
    <name type="scientific">Desulfonispora thiosulfatigenes DSM 11270</name>
    <dbReference type="NCBI Taxonomy" id="656914"/>
    <lineage>
        <taxon>Bacteria</taxon>
        <taxon>Bacillati</taxon>
        <taxon>Bacillota</taxon>
        <taxon>Clostridia</taxon>
        <taxon>Eubacteriales</taxon>
        <taxon>Peptococcaceae</taxon>
        <taxon>Desulfonispora</taxon>
    </lineage>
</organism>
<proteinExistence type="inferred from homology"/>
<keyword evidence="3" id="KW-0731">Sigma factor</keyword>
<dbReference type="Pfam" id="PF04542">
    <property type="entry name" value="Sigma70_r2"/>
    <property type="match status" value="1"/>
</dbReference>
<evidence type="ECO:0000256" key="3">
    <source>
        <dbReference type="ARBA" id="ARBA00023082"/>
    </source>
</evidence>
<dbReference type="Proteomes" id="UP000192731">
    <property type="component" value="Unassembled WGS sequence"/>
</dbReference>
<dbReference type="RefSeq" id="WP_084052512.1">
    <property type="nucleotide sequence ID" value="NZ_FWWT01000013.1"/>
</dbReference>
<dbReference type="Pfam" id="PF08281">
    <property type="entry name" value="Sigma70_r4_2"/>
    <property type="match status" value="1"/>
</dbReference>
<evidence type="ECO:0000313" key="7">
    <source>
        <dbReference type="EMBL" id="SMB86085.1"/>
    </source>
</evidence>
<evidence type="ECO:0000259" key="6">
    <source>
        <dbReference type="Pfam" id="PF08281"/>
    </source>
</evidence>
<dbReference type="Gene3D" id="1.10.1740.10">
    <property type="match status" value="1"/>
</dbReference>
<feature type="domain" description="RNA polymerase sigma-70 region 2" evidence="5">
    <location>
        <begin position="8"/>
        <end position="75"/>
    </location>
</feature>
<dbReference type="STRING" id="656914.SAMN00017405_1115"/>
<evidence type="ECO:0000256" key="4">
    <source>
        <dbReference type="ARBA" id="ARBA00023163"/>
    </source>
</evidence>
<dbReference type="SUPFAM" id="SSF88659">
    <property type="entry name" value="Sigma3 and sigma4 domains of RNA polymerase sigma factors"/>
    <property type="match status" value="1"/>
</dbReference>
<dbReference type="SUPFAM" id="SSF88946">
    <property type="entry name" value="Sigma2 domain of RNA polymerase sigma factors"/>
    <property type="match status" value="1"/>
</dbReference>
<reference evidence="7 8" key="1">
    <citation type="submission" date="2017-04" db="EMBL/GenBank/DDBJ databases">
        <authorList>
            <person name="Afonso C.L."/>
            <person name="Miller P.J."/>
            <person name="Scott M.A."/>
            <person name="Spackman E."/>
            <person name="Goraichik I."/>
            <person name="Dimitrov K.M."/>
            <person name="Suarez D.L."/>
            <person name="Swayne D.E."/>
        </authorList>
    </citation>
    <scope>NUCLEOTIDE SEQUENCE [LARGE SCALE GENOMIC DNA]</scope>
    <source>
        <strain evidence="7 8">DSM 11270</strain>
    </source>
</reference>
<evidence type="ECO:0000259" key="5">
    <source>
        <dbReference type="Pfam" id="PF04542"/>
    </source>
</evidence>
<dbReference type="PANTHER" id="PTHR43133:SF60">
    <property type="entry name" value="RNA POLYMERASE SIGMA FACTOR SIGV"/>
    <property type="match status" value="1"/>
</dbReference>
<keyword evidence="4" id="KW-0804">Transcription</keyword>
<keyword evidence="8" id="KW-1185">Reference proteome</keyword>
<dbReference type="NCBIfam" id="TIGR02937">
    <property type="entry name" value="sigma70-ECF"/>
    <property type="match status" value="1"/>
</dbReference>
<dbReference type="InterPro" id="IPR013324">
    <property type="entry name" value="RNA_pol_sigma_r3/r4-like"/>
</dbReference>
<evidence type="ECO:0000256" key="2">
    <source>
        <dbReference type="ARBA" id="ARBA00023015"/>
    </source>
</evidence>
<dbReference type="InterPro" id="IPR013249">
    <property type="entry name" value="RNA_pol_sigma70_r4_t2"/>
</dbReference>
<protein>
    <submittedName>
        <fullName evidence="7">RNA polymerase sigma-70 factor, ECF subfamily</fullName>
    </submittedName>
</protein>
<evidence type="ECO:0000256" key="1">
    <source>
        <dbReference type="ARBA" id="ARBA00010641"/>
    </source>
</evidence>
<dbReference type="GO" id="GO:0006352">
    <property type="term" value="P:DNA-templated transcription initiation"/>
    <property type="evidence" value="ECO:0007669"/>
    <property type="project" value="InterPro"/>
</dbReference>
<dbReference type="InterPro" id="IPR014284">
    <property type="entry name" value="RNA_pol_sigma-70_dom"/>
</dbReference>
<evidence type="ECO:0000313" key="8">
    <source>
        <dbReference type="Proteomes" id="UP000192731"/>
    </source>
</evidence>
<dbReference type="AlphaFoldDB" id="A0A1W1UY89"/>
<dbReference type="InterPro" id="IPR007627">
    <property type="entry name" value="RNA_pol_sigma70_r2"/>
</dbReference>
<feature type="domain" description="RNA polymerase sigma factor 70 region 4 type 2" evidence="6">
    <location>
        <begin position="111"/>
        <end position="160"/>
    </location>
</feature>
<sequence>MNSYFKVLYTTYYKRVYSTCFLILKNHYLAEESAQEAFIKAYKNIDKLKDASKFGAWVAVIASRCAIDIYRDNQKVVAIEDNDLLEKFIIQKTNNYIDPYDELENLELSKEMRLAITKLTPPANQIIILKFYWQLKDQEIADMLEKPLGTIKSSLHRSKGTLSKILPSINKDYLKLIEGDK</sequence>
<dbReference type="GO" id="GO:0016987">
    <property type="term" value="F:sigma factor activity"/>
    <property type="evidence" value="ECO:0007669"/>
    <property type="project" value="UniProtKB-KW"/>
</dbReference>
<dbReference type="Gene3D" id="1.10.10.10">
    <property type="entry name" value="Winged helix-like DNA-binding domain superfamily/Winged helix DNA-binding domain"/>
    <property type="match status" value="1"/>
</dbReference>
<name>A0A1W1UY89_DESTI</name>
<dbReference type="InterPro" id="IPR039425">
    <property type="entry name" value="RNA_pol_sigma-70-like"/>
</dbReference>
<dbReference type="PANTHER" id="PTHR43133">
    <property type="entry name" value="RNA POLYMERASE ECF-TYPE SIGMA FACTO"/>
    <property type="match status" value="1"/>
</dbReference>